<dbReference type="STRING" id="930128.SAMN05192532_103109"/>
<dbReference type="InterPro" id="IPR014256">
    <property type="entry name" value="Spore_VI_D"/>
</dbReference>
<feature type="domain" description="LysM" evidence="2">
    <location>
        <begin position="353"/>
        <end position="396"/>
    </location>
</feature>
<reference evidence="3 4" key="1">
    <citation type="submission" date="2016-10" db="EMBL/GenBank/DDBJ databases">
        <authorList>
            <person name="de Groot N.N."/>
        </authorList>
    </citation>
    <scope>NUCLEOTIDE SEQUENCE [LARGE SCALE GENOMIC DNA]</scope>
    <source>
        <strain evidence="3 4">DSM 23995</strain>
    </source>
</reference>
<dbReference type="PROSITE" id="PS51782">
    <property type="entry name" value="LYSM"/>
    <property type="match status" value="1"/>
</dbReference>
<evidence type="ECO:0000259" key="2">
    <source>
        <dbReference type="PROSITE" id="PS51782"/>
    </source>
</evidence>
<dbReference type="AlphaFoldDB" id="A0A1I2CNQ1"/>
<feature type="compositionally biased region" description="Basic and acidic residues" evidence="1">
    <location>
        <begin position="214"/>
        <end position="227"/>
    </location>
</feature>
<dbReference type="EMBL" id="FONT01000003">
    <property type="protein sequence ID" value="SFE69898.1"/>
    <property type="molecule type" value="Genomic_DNA"/>
</dbReference>
<feature type="compositionally biased region" description="Basic and acidic residues" evidence="1">
    <location>
        <begin position="247"/>
        <end position="273"/>
    </location>
</feature>
<dbReference type="Pfam" id="PF20918">
    <property type="entry name" value="SPOCS_spoVID-N"/>
    <property type="match status" value="1"/>
</dbReference>
<dbReference type="Pfam" id="PF01476">
    <property type="entry name" value="LysM"/>
    <property type="match status" value="1"/>
</dbReference>
<dbReference type="Gene3D" id="3.10.350.10">
    <property type="entry name" value="LysM domain"/>
    <property type="match status" value="1"/>
</dbReference>
<dbReference type="SMART" id="SM00257">
    <property type="entry name" value="LysM"/>
    <property type="match status" value="1"/>
</dbReference>
<feature type="compositionally biased region" description="Basic and acidic residues" evidence="1">
    <location>
        <begin position="166"/>
        <end position="192"/>
    </location>
</feature>
<dbReference type="InterPro" id="IPR036779">
    <property type="entry name" value="LysM_dom_sf"/>
</dbReference>
<dbReference type="NCBIfam" id="TIGR02907">
    <property type="entry name" value="spore_VI_D"/>
    <property type="match status" value="1"/>
</dbReference>
<evidence type="ECO:0000313" key="4">
    <source>
        <dbReference type="Proteomes" id="UP000199516"/>
    </source>
</evidence>
<dbReference type="RefSeq" id="WP_091660155.1">
    <property type="nucleotide sequence ID" value="NZ_FONT01000003.1"/>
</dbReference>
<evidence type="ECO:0000256" key="1">
    <source>
        <dbReference type="SAM" id="MobiDB-lite"/>
    </source>
</evidence>
<feature type="compositionally biased region" description="Acidic residues" evidence="1">
    <location>
        <begin position="307"/>
        <end position="324"/>
    </location>
</feature>
<dbReference type="InterPro" id="IPR048862">
    <property type="entry name" value="SPOCS_spoVID_N"/>
</dbReference>
<feature type="region of interest" description="Disordered" evidence="1">
    <location>
        <begin position="144"/>
        <end position="335"/>
    </location>
</feature>
<sequence length="408" mass="47427">MGADHSTALTFNLEETVWLDQGQRMKELLSLAIEPDIHIEEKQEYVAIKGGLRLKGEYIPSQERDEISQTEIDVPPPQYSDRQLEREDGIGEIRHYFPVDVTIPLRRIHNLDDVYVQIDGFDYDLPESDCIQLTADVSITGMKNEEGEEETQEKNTQPAEISDPLPRWEENVTMEPEKEEKREAAQPERQHGEEEDLPFKGNVEMETKEEEAQDKEGIQTNREWREEENIEEEESVPSRSMDQPTMSREEHIVQNNDEEQKVYELEHEERDEFSTPTNEEEGLSNEGDIVTAIHSRPPEDTLTQNIQDEELSEDTEVTDEEESQEEHSSGRDENALYLTKMMTDGEEDFSRVTMCIIQENESLDTIAERYQLTISHLLRYNRLENEHLEEGQILYIPASAARSKKNEQ</sequence>
<dbReference type="InterPro" id="IPR018392">
    <property type="entry name" value="LysM"/>
</dbReference>
<dbReference type="OrthoDB" id="2966368at2"/>
<feature type="compositionally biased region" description="Polar residues" evidence="1">
    <location>
        <begin position="237"/>
        <end position="246"/>
    </location>
</feature>
<feature type="compositionally biased region" description="Basic and acidic residues" evidence="1">
    <location>
        <begin position="325"/>
        <end position="334"/>
    </location>
</feature>
<proteinExistence type="predicted"/>
<gene>
    <name evidence="3" type="ORF">SAMN05192532_103109</name>
</gene>
<keyword evidence="4" id="KW-1185">Reference proteome</keyword>
<organism evidence="3 4">
    <name type="scientific">Alteribacillus iranensis</name>
    <dbReference type="NCBI Taxonomy" id="930128"/>
    <lineage>
        <taxon>Bacteria</taxon>
        <taxon>Bacillati</taxon>
        <taxon>Bacillota</taxon>
        <taxon>Bacilli</taxon>
        <taxon>Bacillales</taxon>
        <taxon>Bacillaceae</taxon>
        <taxon>Alteribacillus</taxon>
    </lineage>
</organism>
<dbReference type="SUPFAM" id="SSF54106">
    <property type="entry name" value="LysM domain"/>
    <property type="match status" value="1"/>
</dbReference>
<name>A0A1I2CNQ1_9BACI</name>
<protein>
    <submittedName>
        <fullName evidence="3">Stage VI sporulation protein D</fullName>
    </submittedName>
</protein>
<dbReference type="Proteomes" id="UP000199516">
    <property type="component" value="Unassembled WGS sequence"/>
</dbReference>
<accession>A0A1I2CNQ1</accession>
<evidence type="ECO:0000313" key="3">
    <source>
        <dbReference type="EMBL" id="SFE69898.1"/>
    </source>
</evidence>